<feature type="domain" description="Retrotransposon gag" evidence="1">
    <location>
        <begin position="42"/>
        <end position="140"/>
    </location>
</feature>
<protein>
    <recommendedName>
        <fullName evidence="1">Retrotransposon gag domain-containing protein</fullName>
    </recommendedName>
</protein>
<dbReference type="EMBL" id="AVOT02021295">
    <property type="protein sequence ID" value="MBW0510037.1"/>
    <property type="molecule type" value="Genomic_DNA"/>
</dbReference>
<keyword evidence="3" id="KW-1185">Reference proteome</keyword>
<name>A0A9Q3DXL5_9BASI</name>
<gene>
    <name evidence="2" type="ORF">O181_049752</name>
</gene>
<dbReference type="Proteomes" id="UP000765509">
    <property type="component" value="Unassembled WGS sequence"/>
</dbReference>
<dbReference type="Pfam" id="PF03732">
    <property type="entry name" value="Retrotrans_gag"/>
    <property type="match status" value="1"/>
</dbReference>
<dbReference type="InterPro" id="IPR005162">
    <property type="entry name" value="Retrotrans_gag_dom"/>
</dbReference>
<comment type="caution">
    <text evidence="2">The sequence shown here is derived from an EMBL/GenBank/DDBJ whole genome shotgun (WGS) entry which is preliminary data.</text>
</comment>
<evidence type="ECO:0000313" key="3">
    <source>
        <dbReference type="Proteomes" id="UP000765509"/>
    </source>
</evidence>
<evidence type="ECO:0000313" key="2">
    <source>
        <dbReference type="EMBL" id="MBW0510037.1"/>
    </source>
</evidence>
<organism evidence="2 3">
    <name type="scientific">Austropuccinia psidii MF-1</name>
    <dbReference type="NCBI Taxonomy" id="1389203"/>
    <lineage>
        <taxon>Eukaryota</taxon>
        <taxon>Fungi</taxon>
        <taxon>Dikarya</taxon>
        <taxon>Basidiomycota</taxon>
        <taxon>Pucciniomycotina</taxon>
        <taxon>Pucciniomycetes</taxon>
        <taxon>Pucciniales</taxon>
        <taxon>Sphaerophragmiaceae</taxon>
        <taxon>Austropuccinia</taxon>
    </lineage>
</organism>
<reference evidence="2" key="1">
    <citation type="submission" date="2021-03" db="EMBL/GenBank/DDBJ databases">
        <title>Draft genome sequence of rust myrtle Austropuccinia psidii MF-1, a brazilian biotype.</title>
        <authorList>
            <person name="Quecine M.C."/>
            <person name="Pachon D.M.R."/>
            <person name="Bonatelli M.L."/>
            <person name="Correr F.H."/>
            <person name="Franceschini L.M."/>
            <person name="Leite T.F."/>
            <person name="Margarido G.R.A."/>
            <person name="Almeida C.A."/>
            <person name="Ferrarezi J.A."/>
            <person name="Labate C.A."/>
        </authorList>
    </citation>
    <scope>NUCLEOTIDE SEQUENCE</scope>
    <source>
        <strain evidence="2">MF-1</strain>
    </source>
</reference>
<proteinExistence type="predicted"/>
<dbReference type="AlphaFoldDB" id="A0A9Q3DXL5"/>
<accession>A0A9Q3DXL5</accession>
<sequence length="157" mass="18341">MKATDCFYETQPFKVRSFIHSCQLIFHNGQENFPEDRNKVHYATSFLIGRTSKWIEPYPSNITNQDPAYPLNNWALSEYQLFILFGDPNEFRKAEADLDALKMKEGGHVLLYISDLRSLFERILDWGERSLIHHFRKGLASRILDQLASHSSTINFL</sequence>
<dbReference type="OrthoDB" id="2447685at2759"/>
<evidence type="ECO:0000259" key="1">
    <source>
        <dbReference type="Pfam" id="PF03732"/>
    </source>
</evidence>